<keyword evidence="2" id="KW-0520">NAD</keyword>
<sequence length="366" mass="39574">MRRISSCALTQLEEGEEWLVEPRQLDDSGRLWSPGVKTGVKPGSFFHLTECFGPVLGLMRADSLDHAIELQNAVEYGLTAGIHSLDTAEVETWLDRVDAGNLYVNRSITGAIVERQPFGGWKKSTVGLGSKAGGPNYLMMFGTWTDRAAATSAWLDRALESDREAWDTEFGVAHDPNGFDAEANILRYRPCPVILRVSAEDAGAVGAAGAPGDAGAAGATAEVAAGLEAQMRRCALAAARVGAPIEWSVDADVFSQVKGVIEKIRAGVDEGLMAPEVDVSDADTFASRLDSVSDPMGVRVRMIGEVPQELVEAAARHINVTLITEPVTVSGRVEQRYYVREQAVSMTMHRFGNPDRDFQELAKRLR</sequence>
<dbReference type="Pfam" id="PF00171">
    <property type="entry name" value="Aldedh"/>
    <property type="match status" value="1"/>
</dbReference>
<accession>A0ABS2SJT8</accession>
<gene>
    <name evidence="4" type="ORF">JOE56_001216</name>
</gene>
<dbReference type="Proteomes" id="UP000809290">
    <property type="component" value="Unassembled WGS sequence"/>
</dbReference>
<dbReference type="PANTHER" id="PTHR42862:SF1">
    <property type="entry name" value="DELTA-1-PYRROLINE-5-CARBOXYLATE DEHYDROGENASE 2, ISOFORM A-RELATED"/>
    <property type="match status" value="1"/>
</dbReference>
<evidence type="ECO:0000313" key="4">
    <source>
        <dbReference type="EMBL" id="MBM7816522.1"/>
    </source>
</evidence>
<feature type="domain" description="Aldehyde dehydrogenase" evidence="3">
    <location>
        <begin position="9"/>
        <end position="140"/>
    </location>
</feature>
<dbReference type="InterPro" id="IPR016163">
    <property type="entry name" value="Ald_DH_C"/>
</dbReference>
<dbReference type="PANTHER" id="PTHR42862">
    <property type="entry name" value="DELTA-1-PYRROLINE-5-CARBOXYLATE DEHYDROGENASE 1, ISOFORM A-RELATED"/>
    <property type="match status" value="1"/>
</dbReference>
<dbReference type="InterPro" id="IPR016161">
    <property type="entry name" value="Ald_DH/histidinol_DH"/>
</dbReference>
<dbReference type="InterPro" id="IPR050485">
    <property type="entry name" value="Proline_metab_enzyme"/>
</dbReference>
<dbReference type="InterPro" id="IPR016162">
    <property type="entry name" value="Ald_DH_N"/>
</dbReference>
<proteinExistence type="predicted"/>
<evidence type="ECO:0000313" key="5">
    <source>
        <dbReference type="Proteomes" id="UP000809290"/>
    </source>
</evidence>
<organism evidence="4 5">
    <name type="scientific">Brevibacterium paucivorans</name>
    <dbReference type="NCBI Taxonomy" id="170994"/>
    <lineage>
        <taxon>Bacteria</taxon>
        <taxon>Bacillati</taxon>
        <taxon>Actinomycetota</taxon>
        <taxon>Actinomycetes</taxon>
        <taxon>Micrococcales</taxon>
        <taxon>Brevibacteriaceae</taxon>
        <taxon>Brevibacterium</taxon>
    </lineage>
</organism>
<name>A0ABS2SJT8_9MICO</name>
<keyword evidence="1" id="KW-0560">Oxidoreductase</keyword>
<dbReference type="Gene3D" id="3.40.309.10">
    <property type="entry name" value="Aldehyde Dehydrogenase, Chain A, domain 2"/>
    <property type="match status" value="1"/>
</dbReference>
<dbReference type="InterPro" id="IPR015590">
    <property type="entry name" value="Aldehyde_DH_dom"/>
</dbReference>
<protein>
    <recommendedName>
        <fullName evidence="3">Aldehyde dehydrogenase domain-containing protein</fullName>
    </recommendedName>
</protein>
<evidence type="ECO:0000256" key="2">
    <source>
        <dbReference type="ARBA" id="ARBA00023027"/>
    </source>
</evidence>
<reference evidence="4 5" key="1">
    <citation type="submission" date="2021-01" db="EMBL/GenBank/DDBJ databases">
        <title>Sequencing the genomes of 1000 actinobacteria strains.</title>
        <authorList>
            <person name="Klenk H.-P."/>
        </authorList>
    </citation>
    <scope>NUCLEOTIDE SEQUENCE [LARGE SCALE GENOMIC DNA]</scope>
    <source>
        <strain evidence="4 5">DSM 13657</strain>
    </source>
</reference>
<keyword evidence="5" id="KW-1185">Reference proteome</keyword>
<comment type="caution">
    <text evidence="4">The sequence shown here is derived from an EMBL/GenBank/DDBJ whole genome shotgun (WGS) entry which is preliminary data.</text>
</comment>
<evidence type="ECO:0000259" key="3">
    <source>
        <dbReference type="Pfam" id="PF00171"/>
    </source>
</evidence>
<dbReference type="SUPFAM" id="SSF53720">
    <property type="entry name" value="ALDH-like"/>
    <property type="match status" value="1"/>
</dbReference>
<dbReference type="Gene3D" id="3.40.605.10">
    <property type="entry name" value="Aldehyde Dehydrogenase, Chain A, domain 1"/>
    <property type="match status" value="1"/>
</dbReference>
<evidence type="ECO:0000256" key="1">
    <source>
        <dbReference type="ARBA" id="ARBA00023002"/>
    </source>
</evidence>
<dbReference type="EMBL" id="JAFBCP010000001">
    <property type="protein sequence ID" value="MBM7816522.1"/>
    <property type="molecule type" value="Genomic_DNA"/>
</dbReference>